<keyword evidence="2" id="KW-1185">Reference proteome</keyword>
<dbReference type="RefSeq" id="WP_256465518.1">
    <property type="nucleotide sequence ID" value="NZ_CAKOET010000003.1"/>
</dbReference>
<proteinExistence type="predicted"/>
<gene>
    <name evidence="1" type="ORF">LMG032447_00888</name>
</gene>
<protein>
    <submittedName>
        <fullName evidence="1">Uncharacterized protein</fullName>
    </submittedName>
</protein>
<dbReference type="EMBL" id="CAKOEU010000003">
    <property type="protein sequence ID" value="CAH1854507.1"/>
    <property type="molecule type" value="Genomic_DNA"/>
</dbReference>
<reference evidence="1" key="1">
    <citation type="submission" date="2022-03" db="EMBL/GenBank/DDBJ databases">
        <authorList>
            <person name="Hettiarachchi G."/>
        </authorList>
    </citation>
    <scope>NUCLEOTIDE SEQUENCE</scope>
    <source>
        <strain evidence="1">LMG 32447</strain>
    </source>
</reference>
<evidence type="ECO:0000313" key="2">
    <source>
        <dbReference type="Proteomes" id="UP000838102"/>
    </source>
</evidence>
<dbReference type="Proteomes" id="UP000838102">
    <property type="component" value="Unassembled WGS sequence"/>
</dbReference>
<comment type="caution">
    <text evidence="1">The sequence shown here is derived from an EMBL/GenBank/DDBJ whole genome shotgun (WGS) entry which is preliminary data.</text>
</comment>
<accession>A0ABN8H9J8</accession>
<organism evidence="1 2">
    <name type="scientific">Convivina praedatoris</name>
    <dbReference type="NCBI Taxonomy" id="2880963"/>
    <lineage>
        <taxon>Bacteria</taxon>
        <taxon>Bacillati</taxon>
        <taxon>Bacillota</taxon>
        <taxon>Bacilli</taxon>
        <taxon>Lactobacillales</taxon>
        <taxon>Lactobacillaceae</taxon>
        <taxon>Convivina</taxon>
    </lineage>
</organism>
<evidence type="ECO:0000313" key="1">
    <source>
        <dbReference type="EMBL" id="CAH1854507.1"/>
    </source>
</evidence>
<sequence>MIELTNAMQGIVSGIMSRNWISIAQGIVDSILATVHLWGLV</sequence>
<name>A0ABN8H9J8_9LACO</name>